<dbReference type="Proteomes" id="UP000183209">
    <property type="component" value="Unassembled WGS sequence"/>
</dbReference>
<gene>
    <name evidence="1" type="ORF">SAMN04487906_0702</name>
</gene>
<dbReference type="SUPFAM" id="SSF48371">
    <property type="entry name" value="ARM repeat"/>
    <property type="match status" value="1"/>
</dbReference>
<dbReference type="RefSeq" id="WP_074976935.1">
    <property type="nucleotide sequence ID" value="NZ_FPAG01000002.1"/>
</dbReference>
<dbReference type="EMBL" id="FPAG01000002">
    <property type="protein sequence ID" value="SFS52864.1"/>
    <property type="molecule type" value="Genomic_DNA"/>
</dbReference>
<sequence length="184" mass="21581">MQNGLFQKLQYVNAYRKNRQELANYVLSHPNLFEELLNHCFEADADTAFKSCWILEFVCKEKLNWILPHIDYFLINIKHLNHDSAIRPCAKICELLCIEYFKNSPSKIKDSLNKNHLEQLSEINFDWLINDEKVATKAYAMQSLYLLGKKIDWIHPELKKVLGQGFSSHSAAYKARARHILNKL</sequence>
<accession>A0A1I6QKA9</accession>
<dbReference type="InterPro" id="IPR016024">
    <property type="entry name" value="ARM-type_fold"/>
</dbReference>
<evidence type="ECO:0000313" key="1">
    <source>
        <dbReference type="EMBL" id="SFS52864.1"/>
    </source>
</evidence>
<protein>
    <recommendedName>
        <fullName evidence="3">Adenylosuccinate lyase</fullName>
    </recommendedName>
</protein>
<organism evidence="1 2">
    <name type="scientific">Zhouia amylolytica</name>
    <dbReference type="NCBI Taxonomy" id="376730"/>
    <lineage>
        <taxon>Bacteria</taxon>
        <taxon>Pseudomonadati</taxon>
        <taxon>Bacteroidota</taxon>
        <taxon>Flavobacteriia</taxon>
        <taxon>Flavobacteriales</taxon>
        <taxon>Flavobacteriaceae</taxon>
        <taxon>Zhouia</taxon>
    </lineage>
</organism>
<evidence type="ECO:0000313" key="2">
    <source>
        <dbReference type="Proteomes" id="UP000183209"/>
    </source>
</evidence>
<dbReference type="AlphaFoldDB" id="A0A1I6QKA9"/>
<evidence type="ECO:0008006" key="3">
    <source>
        <dbReference type="Google" id="ProtNLM"/>
    </source>
</evidence>
<proteinExistence type="predicted"/>
<dbReference type="OrthoDB" id="979487at2"/>
<reference evidence="1 2" key="1">
    <citation type="submission" date="2016-10" db="EMBL/GenBank/DDBJ databases">
        <authorList>
            <person name="de Groot N.N."/>
        </authorList>
    </citation>
    <scope>NUCLEOTIDE SEQUENCE [LARGE SCALE GENOMIC DNA]</scope>
    <source>
        <strain evidence="1 2">CGMCC 1.6114</strain>
    </source>
</reference>
<name>A0A1I6QKA9_9FLAO</name>